<feature type="domain" description="YutG/PgpA" evidence="1">
    <location>
        <begin position="9"/>
        <end position="168"/>
    </location>
</feature>
<dbReference type="AlphaFoldDB" id="A0AA48GN81"/>
<reference evidence="3" key="1">
    <citation type="journal article" date="2023" name="Int. J. Syst. Evol. Microbiol.">
        <title>Mesoterricola silvestris gen. nov., sp. nov., Mesoterricola sediminis sp. nov., Geothrix oryzae sp. nov., Geothrix edaphica sp. nov., Geothrix rubra sp. nov., and Geothrix limicola sp. nov., six novel members of Acidobacteriota isolated from soils.</title>
        <authorList>
            <person name="Itoh H."/>
            <person name="Sugisawa Y."/>
            <person name="Mise K."/>
            <person name="Xu Z."/>
            <person name="Kuniyasu M."/>
            <person name="Ushijima N."/>
            <person name="Kawano K."/>
            <person name="Kobayashi E."/>
            <person name="Shiratori Y."/>
            <person name="Masuda Y."/>
            <person name="Senoo K."/>
        </authorList>
    </citation>
    <scope>NUCLEOTIDE SEQUENCE [LARGE SCALE GENOMIC DNA]</scope>
    <source>
        <strain evidence="3">W79</strain>
    </source>
</reference>
<dbReference type="SUPFAM" id="SSF101307">
    <property type="entry name" value="YutG-like"/>
    <property type="match status" value="1"/>
</dbReference>
<dbReference type="PIRSF" id="PIRSF006162">
    <property type="entry name" value="PgpA"/>
    <property type="match status" value="1"/>
</dbReference>
<dbReference type="CDD" id="cd06971">
    <property type="entry name" value="PgpA"/>
    <property type="match status" value="1"/>
</dbReference>
<dbReference type="InterPro" id="IPR036681">
    <property type="entry name" value="PgpA-like_sf"/>
</dbReference>
<dbReference type="RefSeq" id="WP_316413821.1">
    <property type="nucleotide sequence ID" value="NZ_AP027080.1"/>
</dbReference>
<dbReference type="KEGG" id="msil:METEAL_00960"/>
<name>A0AA48GN81_9BACT</name>
<protein>
    <submittedName>
        <fullName evidence="2">Phosphatidylglycerophosphatase A</fullName>
    </submittedName>
</protein>
<dbReference type="PANTHER" id="PTHR36305:SF1">
    <property type="entry name" value="PHOSPHATIDYLGLYCEROPHOSPHATASE A"/>
    <property type="match status" value="1"/>
</dbReference>
<dbReference type="InterPro" id="IPR026037">
    <property type="entry name" value="PgpA"/>
</dbReference>
<dbReference type="GO" id="GO:0008962">
    <property type="term" value="F:phosphatidylglycerophosphatase activity"/>
    <property type="evidence" value="ECO:0007669"/>
    <property type="project" value="InterPro"/>
</dbReference>
<proteinExistence type="predicted"/>
<keyword evidence="3" id="KW-1185">Reference proteome</keyword>
<evidence type="ECO:0000313" key="2">
    <source>
        <dbReference type="EMBL" id="BDU70922.1"/>
    </source>
</evidence>
<evidence type="ECO:0000313" key="3">
    <source>
        <dbReference type="Proteomes" id="UP001238179"/>
    </source>
</evidence>
<accession>A0AA48GN81</accession>
<dbReference type="InterPro" id="IPR007686">
    <property type="entry name" value="YutG/PgpA"/>
</dbReference>
<dbReference type="EMBL" id="AP027080">
    <property type="protein sequence ID" value="BDU70922.1"/>
    <property type="molecule type" value="Genomic_DNA"/>
</dbReference>
<dbReference type="GO" id="GO:0006629">
    <property type="term" value="P:lipid metabolic process"/>
    <property type="evidence" value="ECO:0007669"/>
    <property type="project" value="InterPro"/>
</dbReference>
<evidence type="ECO:0000259" key="1">
    <source>
        <dbReference type="Pfam" id="PF04608"/>
    </source>
</evidence>
<dbReference type="PANTHER" id="PTHR36305">
    <property type="entry name" value="PHOSPHATIDYLGLYCEROPHOSPHATASE A"/>
    <property type="match status" value="1"/>
</dbReference>
<dbReference type="Proteomes" id="UP001238179">
    <property type="component" value="Chromosome"/>
</dbReference>
<sequence>MGAPRWAWWVATGLGSGRLRPAPGTWGSLAGLAFWCLLTPGLAAAGSWVSEGLFLAAPAAMTWLAVAASDRVVAETGDKDPGYIVADEWAGLWIALWPVRWEIANGLHGGLPGGAWRLLPALAIPFLAFRLFDIWKPWPIRQIQVLPAGGGIVADDVVAGFFSIPPVVLLVPAATRILAGI</sequence>
<organism evidence="2 3">
    <name type="scientific">Mesoterricola silvestris</name>
    <dbReference type="NCBI Taxonomy" id="2927979"/>
    <lineage>
        <taxon>Bacteria</taxon>
        <taxon>Pseudomonadati</taxon>
        <taxon>Acidobacteriota</taxon>
        <taxon>Holophagae</taxon>
        <taxon>Holophagales</taxon>
        <taxon>Holophagaceae</taxon>
        <taxon>Mesoterricola</taxon>
    </lineage>
</organism>
<dbReference type="Pfam" id="PF04608">
    <property type="entry name" value="PgpA"/>
    <property type="match status" value="1"/>
</dbReference>
<gene>
    <name evidence="2" type="primary">pgpA</name>
    <name evidence="2" type="ORF">METEAL_00960</name>
</gene>